<proteinExistence type="predicted"/>
<dbReference type="SUPFAM" id="SSF81593">
    <property type="entry name" value="Nucleotidyltransferase substrate binding subunit/domain"/>
    <property type="match status" value="1"/>
</dbReference>
<accession>A0A2A4SYS3</accession>
<organism evidence="1 2">
    <name type="scientific">SAR324 cluster bacterium</name>
    <dbReference type="NCBI Taxonomy" id="2024889"/>
    <lineage>
        <taxon>Bacteria</taxon>
        <taxon>Deltaproteobacteria</taxon>
        <taxon>SAR324 cluster</taxon>
    </lineage>
</organism>
<gene>
    <name evidence="1" type="ORF">COB67_10060</name>
</gene>
<reference evidence="2" key="1">
    <citation type="submission" date="2017-08" db="EMBL/GenBank/DDBJ databases">
        <title>A dynamic microbial community with high functional redundancy inhabits the cold, oxic subseafloor aquifer.</title>
        <authorList>
            <person name="Tully B.J."/>
            <person name="Wheat C.G."/>
            <person name="Glazer B.T."/>
            <person name="Huber J.A."/>
        </authorList>
    </citation>
    <scope>NUCLEOTIDE SEQUENCE [LARGE SCALE GENOMIC DNA]</scope>
</reference>
<dbReference type="AlphaFoldDB" id="A0A2A4SYS3"/>
<dbReference type="Pfam" id="PF08780">
    <property type="entry name" value="NTase_sub_bind"/>
    <property type="match status" value="1"/>
</dbReference>
<evidence type="ECO:0000313" key="2">
    <source>
        <dbReference type="Proteomes" id="UP000218113"/>
    </source>
</evidence>
<dbReference type="EMBL" id="NVSR01000092">
    <property type="protein sequence ID" value="PCI26483.1"/>
    <property type="molecule type" value="Genomic_DNA"/>
</dbReference>
<keyword evidence="1" id="KW-0808">Transferase</keyword>
<dbReference type="GO" id="GO:0016740">
    <property type="term" value="F:transferase activity"/>
    <property type="evidence" value="ECO:0007669"/>
    <property type="project" value="UniProtKB-KW"/>
</dbReference>
<dbReference type="NCBIfam" id="TIGR01987">
    <property type="entry name" value="HI0074"/>
    <property type="match status" value="1"/>
</dbReference>
<comment type="caution">
    <text evidence="1">The sequence shown here is derived from an EMBL/GenBank/DDBJ whole genome shotgun (WGS) entry which is preliminary data.</text>
</comment>
<evidence type="ECO:0000313" key="1">
    <source>
        <dbReference type="EMBL" id="PCI26483.1"/>
    </source>
</evidence>
<dbReference type="InterPro" id="IPR010235">
    <property type="entry name" value="HepT"/>
</dbReference>
<protein>
    <submittedName>
        <fullName evidence="1">Nucleotidyltransferase</fullName>
    </submittedName>
</protein>
<dbReference type="Gene3D" id="1.20.120.330">
    <property type="entry name" value="Nucleotidyltransferases domain 2"/>
    <property type="match status" value="1"/>
</dbReference>
<sequence>MIEDARWQQCFSNYRKALSTLNDAVDLSQQRPLSSLETLGVVHVFEYTHELAWNCLKNFLQHQGQQDIDDSRNATRKAFEVELIENGEQWMGMIANRNRSSRAYNQETAEAIVKAVIEQYQPLFMQLQNKFNSLLKGSFLESSRIF</sequence>
<dbReference type="Proteomes" id="UP000218113">
    <property type="component" value="Unassembled WGS sequence"/>
</dbReference>
<name>A0A2A4SYS3_9DELT</name>